<name>A0A9E4NIV4_9GAMM</name>
<evidence type="ECO:0000256" key="1">
    <source>
        <dbReference type="SAM" id="SignalP"/>
    </source>
</evidence>
<sequence>MKSLNASILLLLFALPILFSCDDSSTSNAIDDSVAEQLIGVDGGSITSSDGRLSLHFPDGALPAENTITIKAVDPGQLGSEFNDIEVDVVYELGPDGLSFDEPVSVTLTMDAPSADDAAGRTITALPLLTASGGTVEAGGNPDIQLNEDGTLTATAEIMHFSHIASAESIGGSTVRAFSSGSRHSTQRVGTIDAGGIASLVATIALERGDSVNHLSNLQIDYAFEVSSVGPIVLSGVDFDQGSYLLGAARSLIPSDWAPGNSITLNNESFLNTLSPSILELDVGQSTQSGRSKYVPLVYKDYIYRFICTDVGRGTIYERIVLNYDTSLMSADQELAFFLFGALTDSGDKVSPFFNTRRTVDCVDNSEEVPGCTDPSANNYNPAATVDDGSCTYDVVEPGGVTIDLSATSISDEHQVGVSECAQEVGTLTVTNTSGEALLMEHTFPGTALVVVSSSNNNPAYVEPGSSVSYTFYFVCEAPVDAASDFQLVATPFDDDANPDTARAISSSVPVTVTVTGN</sequence>
<evidence type="ECO:0000313" key="4">
    <source>
        <dbReference type="Proteomes" id="UP000886674"/>
    </source>
</evidence>
<evidence type="ECO:0000313" key="3">
    <source>
        <dbReference type="EMBL" id="MCG7977835.1"/>
    </source>
</evidence>
<comment type="caution">
    <text evidence="3">The sequence shown here is derived from an EMBL/GenBank/DDBJ whole genome shotgun (WGS) entry which is preliminary data.</text>
</comment>
<accession>A0A9E4NIV4</accession>
<feature type="domain" description="ZU5" evidence="2">
    <location>
        <begin position="33"/>
        <end position="135"/>
    </location>
</feature>
<keyword evidence="1" id="KW-0732">Signal</keyword>
<gene>
    <name evidence="3" type="ORF">JAY77_06770</name>
</gene>
<dbReference type="PROSITE" id="PS51257">
    <property type="entry name" value="PROKAR_LIPOPROTEIN"/>
    <property type="match status" value="1"/>
</dbReference>
<organism evidence="3 4">
    <name type="scientific">Candidatus Thiodiazotropha taylori</name>
    <dbReference type="NCBI Taxonomy" id="2792791"/>
    <lineage>
        <taxon>Bacteria</taxon>
        <taxon>Pseudomonadati</taxon>
        <taxon>Pseudomonadota</taxon>
        <taxon>Gammaproteobacteria</taxon>
        <taxon>Chromatiales</taxon>
        <taxon>Sedimenticolaceae</taxon>
        <taxon>Candidatus Thiodiazotropha</taxon>
    </lineage>
</organism>
<dbReference type="Proteomes" id="UP000886674">
    <property type="component" value="Unassembled WGS sequence"/>
</dbReference>
<feature type="chain" id="PRO_5038724886" description="ZU5 domain-containing protein" evidence="1">
    <location>
        <begin position="30"/>
        <end position="518"/>
    </location>
</feature>
<reference evidence="3" key="1">
    <citation type="journal article" date="2021" name="Proc. Natl. Acad. Sci. U.S.A.">
        <title>Global biogeography of chemosynthetic symbionts reveals both localized and globally distributed symbiont groups. .</title>
        <authorList>
            <person name="Osvatic J.T."/>
            <person name="Wilkins L.G.E."/>
            <person name="Leibrecht L."/>
            <person name="Leray M."/>
            <person name="Zauner S."/>
            <person name="Polzin J."/>
            <person name="Camacho Y."/>
            <person name="Gros O."/>
            <person name="van Gils J.A."/>
            <person name="Eisen J.A."/>
            <person name="Petersen J.M."/>
            <person name="Yuen B."/>
        </authorList>
    </citation>
    <scope>NUCLEOTIDE SEQUENCE</scope>
    <source>
        <strain evidence="3">MAGclacostrist055</strain>
    </source>
</reference>
<dbReference type="InterPro" id="IPR000906">
    <property type="entry name" value="ZU5_dom"/>
</dbReference>
<evidence type="ECO:0000259" key="2">
    <source>
        <dbReference type="PROSITE" id="PS51145"/>
    </source>
</evidence>
<dbReference type="PROSITE" id="PS51145">
    <property type="entry name" value="ZU5"/>
    <property type="match status" value="1"/>
</dbReference>
<dbReference type="Gene3D" id="2.60.220.30">
    <property type="match status" value="1"/>
</dbReference>
<feature type="signal peptide" evidence="1">
    <location>
        <begin position="1"/>
        <end position="29"/>
    </location>
</feature>
<dbReference type="EMBL" id="JAEPCR010000025">
    <property type="protein sequence ID" value="MCG7977835.1"/>
    <property type="molecule type" value="Genomic_DNA"/>
</dbReference>
<dbReference type="AlphaFoldDB" id="A0A9E4NIV4"/>
<proteinExistence type="predicted"/>
<protein>
    <recommendedName>
        <fullName evidence="2">ZU5 domain-containing protein</fullName>
    </recommendedName>
</protein>